<dbReference type="EC" id="2.1.1.137" evidence="4"/>
<dbReference type="AlphaFoldDB" id="A0A0B5KZ73"/>
<dbReference type="GO" id="GO:0032259">
    <property type="term" value="P:methylation"/>
    <property type="evidence" value="ECO:0007669"/>
    <property type="project" value="UniProtKB-KW"/>
</dbReference>
<dbReference type="CDD" id="cd02440">
    <property type="entry name" value="AdoMet_MTases"/>
    <property type="match status" value="1"/>
</dbReference>
<dbReference type="PANTHER" id="PTHR43675:SF8">
    <property type="entry name" value="ARSENITE METHYLTRANSFERASE"/>
    <property type="match status" value="1"/>
</dbReference>
<evidence type="ECO:0000256" key="4">
    <source>
        <dbReference type="ARBA" id="ARBA00034521"/>
    </source>
</evidence>
<keyword evidence="10" id="KW-0489">Methyltransferase</keyword>
<sequence length="291" mass="30715">MDPENIYQKVQEHYGSMARTFGDTTYGDAVAKAFGYSEEELNSIPKQANLGVSCGNPLAIASLREGETVIDLGSGAGFDVFAARKNVGRQGRAIGVDMSKDMLARARKIKAGLPEGDNISFIEANITSIPLPDGSADCIISNCVINLVPEAEKPAVFTEMARLLKRGGRVAISDILARKVLPAELRESIALYVGCVAGCSLKEDYNRWLEESGFGSIVIADTDSDLNVYVDMAKNTEAGGGGGAGCCGPPVKETTKTSCCSATGNASPEVSLGDINLNEWAGSFKIFAVKK</sequence>
<evidence type="ECO:0000313" key="10">
    <source>
        <dbReference type="EMBL" id="AJG44816.1"/>
    </source>
</evidence>
<evidence type="ECO:0000256" key="7">
    <source>
        <dbReference type="ARBA" id="ARBA00047943"/>
    </source>
</evidence>
<name>A0A0B5KZ73_9PLEO</name>
<dbReference type="SMR" id="A0A0B5KZ73"/>
<proteinExistence type="evidence at transcript level"/>
<evidence type="ECO:0000256" key="1">
    <source>
        <dbReference type="ARBA" id="ARBA00022679"/>
    </source>
</evidence>
<dbReference type="SUPFAM" id="SSF53335">
    <property type="entry name" value="S-adenosyl-L-methionine-dependent methyltransferases"/>
    <property type="match status" value="1"/>
</dbReference>
<evidence type="ECO:0000256" key="6">
    <source>
        <dbReference type="ARBA" id="ARBA00047941"/>
    </source>
</evidence>
<dbReference type="Gene3D" id="3.40.50.150">
    <property type="entry name" value="Vaccinia Virus protein VP39"/>
    <property type="match status" value="1"/>
</dbReference>
<dbReference type="Pfam" id="PF13847">
    <property type="entry name" value="Methyltransf_31"/>
    <property type="match status" value="1"/>
</dbReference>
<dbReference type="PANTHER" id="PTHR43675">
    <property type="entry name" value="ARSENITE METHYLTRANSFERASE"/>
    <property type="match status" value="1"/>
</dbReference>
<comment type="similarity">
    <text evidence="3">Belongs to the methyltransferase superfamily. Arsenite methyltransferase family.</text>
</comment>
<feature type="domain" description="Methyltransferase" evidence="9">
    <location>
        <begin position="64"/>
        <end position="213"/>
    </location>
</feature>
<gene>
    <name evidence="10" type="primary">MT</name>
</gene>
<comment type="catalytic activity">
    <reaction evidence="6">
        <text>arsenic triglutathione + [thioredoxin]-dithiol + S-adenosyl-L-methionine + 2 H2O = methylarsonous acid + [thioredoxin]-disulfide + 3 glutathione + S-adenosyl-L-homocysteine + H(+)</text>
        <dbReference type="Rhea" id="RHEA:69460"/>
        <dbReference type="Rhea" id="RHEA-COMP:10698"/>
        <dbReference type="Rhea" id="RHEA-COMP:10700"/>
        <dbReference type="ChEBI" id="CHEBI:15377"/>
        <dbReference type="ChEBI" id="CHEBI:15378"/>
        <dbReference type="ChEBI" id="CHEBI:17826"/>
        <dbReference type="ChEBI" id="CHEBI:29950"/>
        <dbReference type="ChEBI" id="CHEBI:50058"/>
        <dbReference type="ChEBI" id="CHEBI:57856"/>
        <dbReference type="ChEBI" id="CHEBI:57925"/>
        <dbReference type="ChEBI" id="CHEBI:59789"/>
        <dbReference type="ChEBI" id="CHEBI:183640"/>
        <dbReference type="EC" id="2.1.1.137"/>
    </reaction>
</comment>
<comment type="catalytic activity">
    <reaction evidence="7">
        <text>arsenic triglutathione + 2 [thioredoxin]-dithiol + 2 S-adenosyl-L-methionine + H2O = dimethylarsinous acid + 2 [thioredoxin]-disulfide + 3 glutathione + 2 S-adenosyl-L-homocysteine + 2 H(+)</text>
        <dbReference type="Rhea" id="RHEA:69464"/>
        <dbReference type="Rhea" id="RHEA-COMP:10698"/>
        <dbReference type="Rhea" id="RHEA-COMP:10700"/>
        <dbReference type="ChEBI" id="CHEBI:15377"/>
        <dbReference type="ChEBI" id="CHEBI:15378"/>
        <dbReference type="ChEBI" id="CHEBI:23808"/>
        <dbReference type="ChEBI" id="CHEBI:29950"/>
        <dbReference type="ChEBI" id="CHEBI:50058"/>
        <dbReference type="ChEBI" id="CHEBI:57856"/>
        <dbReference type="ChEBI" id="CHEBI:57925"/>
        <dbReference type="ChEBI" id="CHEBI:59789"/>
        <dbReference type="ChEBI" id="CHEBI:183640"/>
        <dbReference type="EC" id="2.1.1.137"/>
    </reaction>
</comment>
<comment type="catalytic activity">
    <reaction evidence="8">
        <text>arsenic triglutathione + 3 [thioredoxin]-dithiol + 3 S-adenosyl-L-methionine = trimethylarsine + 3 [thioredoxin]-disulfide + 3 glutathione + 3 S-adenosyl-L-homocysteine + 3 H(+)</text>
        <dbReference type="Rhea" id="RHEA:69432"/>
        <dbReference type="Rhea" id="RHEA-COMP:10698"/>
        <dbReference type="Rhea" id="RHEA-COMP:10700"/>
        <dbReference type="ChEBI" id="CHEBI:15378"/>
        <dbReference type="ChEBI" id="CHEBI:27130"/>
        <dbReference type="ChEBI" id="CHEBI:29950"/>
        <dbReference type="ChEBI" id="CHEBI:50058"/>
        <dbReference type="ChEBI" id="CHEBI:57856"/>
        <dbReference type="ChEBI" id="CHEBI:57925"/>
        <dbReference type="ChEBI" id="CHEBI:59789"/>
        <dbReference type="ChEBI" id="CHEBI:183640"/>
        <dbReference type="EC" id="2.1.1.137"/>
    </reaction>
</comment>
<keyword evidence="2" id="KW-0949">S-adenosyl-L-methionine</keyword>
<organism evidence="10">
    <name type="scientific">Westerdykella aurantiaca</name>
    <dbReference type="NCBI Taxonomy" id="1193015"/>
    <lineage>
        <taxon>Eukaryota</taxon>
        <taxon>Fungi</taxon>
        <taxon>Dikarya</taxon>
        <taxon>Ascomycota</taxon>
        <taxon>Pezizomycotina</taxon>
        <taxon>Dothideomycetes</taxon>
        <taxon>Pleosporomycetidae</taxon>
        <taxon>Pleosporales</taxon>
        <taxon>Sporormiaceae</taxon>
        <taxon>Westerdykella</taxon>
    </lineage>
</organism>
<dbReference type="GO" id="GO:0030791">
    <property type="term" value="F:arsenite methyltransferase activity"/>
    <property type="evidence" value="ECO:0007669"/>
    <property type="project" value="UniProtKB-EC"/>
</dbReference>
<keyword evidence="1 10" id="KW-0808">Transferase</keyword>
<evidence type="ECO:0000256" key="3">
    <source>
        <dbReference type="ARBA" id="ARBA00034487"/>
    </source>
</evidence>
<reference evidence="10" key="1">
    <citation type="submission" date="2014-11" db="EMBL/GenBank/DDBJ databases">
        <title>Novel arsenic methyltransferase gene from Westerdykella aurantiaca isolated from arsenic contaminated agricultural soil of India.</title>
        <authorList>
            <person name="Verma S."/>
            <person name="Verma P.K."/>
            <person name="Srivastava P.K."/>
            <person name="Verma P.C."/>
            <person name="Tripathi R.D."/>
            <person name="Pande V."/>
            <person name="Chakrabarty D."/>
        </authorList>
    </citation>
    <scope>NUCLEOTIDE SEQUENCE</scope>
    <source>
        <strain evidence="10">FA3</strain>
    </source>
</reference>
<evidence type="ECO:0000256" key="5">
    <source>
        <dbReference type="ARBA" id="ARBA00034545"/>
    </source>
</evidence>
<accession>A0A0B5KZ73</accession>
<evidence type="ECO:0000256" key="2">
    <source>
        <dbReference type="ARBA" id="ARBA00022691"/>
    </source>
</evidence>
<protein>
    <recommendedName>
        <fullName evidence="5">Arsenite methyltransferase</fullName>
        <ecNumber evidence="4">2.1.1.137</ecNumber>
    </recommendedName>
</protein>
<dbReference type="InterPro" id="IPR029063">
    <property type="entry name" value="SAM-dependent_MTases_sf"/>
</dbReference>
<evidence type="ECO:0000256" key="8">
    <source>
        <dbReference type="ARBA" id="ARBA00048428"/>
    </source>
</evidence>
<evidence type="ECO:0000259" key="9">
    <source>
        <dbReference type="Pfam" id="PF13847"/>
    </source>
</evidence>
<dbReference type="InterPro" id="IPR026669">
    <property type="entry name" value="Arsenite_MeTrfase-like"/>
</dbReference>
<dbReference type="InterPro" id="IPR025714">
    <property type="entry name" value="Methyltranfer_dom"/>
</dbReference>
<dbReference type="EMBL" id="KP165533">
    <property type="protein sequence ID" value="AJG44816.1"/>
    <property type="molecule type" value="mRNA"/>
</dbReference>